<evidence type="ECO:0000256" key="1">
    <source>
        <dbReference type="SAM" id="MobiDB-lite"/>
    </source>
</evidence>
<feature type="compositionally biased region" description="Polar residues" evidence="1">
    <location>
        <begin position="541"/>
        <end position="554"/>
    </location>
</feature>
<feature type="compositionally biased region" description="Low complexity" evidence="1">
    <location>
        <begin position="186"/>
        <end position="196"/>
    </location>
</feature>
<feature type="region of interest" description="Disordered" evidence="1">
    <location>
        <begin position="176"/>
        <end position="207"/>
    </location>
</feature>
<dbReference type="Proteomes" id="UP000024635">
    <property type="component" value="Unassembled WGS sequence"/>
</dbReference>
<evidence type="ECO:0000313" key="2">
    <source>
        <dbReference type="EMBL" id="EYC29271.1"/>
    </source>
</evidence>
<dbReference type="AlphaFoldDB" id="A0A016VPL8"/>
<comment type="caution">
    <text evidence="2">The sequence shown here is derived from an EMBL/GenBank/DDBJ whole genome shotgun (WGS) entry which is preliminary data.</text>
</comment>
<keyword evidence="3" id="KW-1185">Reference proteome</keyword>
<proteinExistence type="predicted"/>
<gene>
    <name evidence="2" type="primary">Acey_s0006.g2877</name>
    <name evidence="2" type="ORF">Y032_0006g2877</name>
</gene>
<dbReference type="EMBL" id="JARK01001342">
    <property type="protein sequence ID" value="EYC29271.1"/>
    <property type="molecule type" value="Genomic_DNA"/>
</dbReference>
<feature type="region of interest" description="Disordered" evidence="1">
    <location>
        <begin position="462"/>
        <end position="554"/>
    </location>
</feature>
<feature type="compositionally biased region" description="Basic and acidic residues" evidence="1">
    <location>
        <begin position="521"/>
        <end position="535"/>
    </location>
</feature>
<feature type="compositionally biased region" description="Polar residues" evidence="1">
    <location>
        <begin position="507"/>
        <end position="518"/>
    </location>
</feature>
<evidence type="ECO:0000313" key="3">
    <source>
        <dbReference type="Proteomes" id="UP000024635"/>
    </source>
</evidence>
<dbReference type="OrthoDB" id="5817597at2759"/>
<organism evidence="2 3">
    <name type="scientific">Ancylostoma ceylanicum</name>
    <dbReference type="NCBI Taxonomy" id="53326"/>
    <lineage>
        <taxon>Eukaryota</taxon>
        <taxon>Metazoa</taxon>
        <taxon>Ecdysozoa</taxon>
        <taxon>Nematoda</taxon>
        <taxon>Chromadorea</taxon>
        <taxon>Rhabditida</taxon>
        <taxon>Rhabditina</taxon>
        <taxon>Rhabditomorpha</taxon>
        <taxon>Strongyloidea</taxon>
        <taxon>Ancylostomatidae</taxon>
        <taxon>Ancylostomatinae</taxon>
        <taxon>Ancylostoma</taxon>
    </lineage>
</organism>
<protein>
    <submittedName>
        <fullName evidence="2">Uncharacterized protein</fullName>
    </submittedName>
</protein>
<reference evidence="3" key="1">
    <citation type="journal article" date="2015" name="Nat. Genet.">
        <title>The genome and transcriptome of the zoonotic hookworm Ancylostoma ceylanicum identify infection-specific gene families.</title>
        <authorList>
            <person name="Schwarz E.M."/>
            <person name="Hu Y."/>
            <person name="Antoshechkin I."/>
            <person name="Miller M.M."/>
            <person name="Sternberg P.W."/>
            <person name="Aroian R.V."/>
        </authorList>
    </citation>
    <scope>NUCLEOTIDE SEQUENCE</scope>
    <source>
        <strain evidence="3">HY135</strain>
    </source>
</reference>
<name>A0A016VPL8_9BILA</name>
<sequence>MKKYARLFHTINKTESNVTRTYLFATLYTRVRGERCESRRSLKVRRQPDDQADVCNFGGVSILGLVLSLNSVRKTSVTTQTVTMNSGRIVLVCRYRIVFDFGTLNLFLINDAIHRWRIALDEVIDKYARLYYELPEETCTETEKQSNFSSECQETQESATRNDSIVCTGTPSKLTLDTEPSHRSLRSSPYTTSSSRDVTMKEPVQSVRRGKRSVASLRACIQRKICGCSTIRSLKQKQSAEENKACQVSEKELLLVPPIVPPMRRRRSSDMVVEPLMTISETSASSAPPLPSNPPPSLSFSNYGILSKQALEATASPYKNNSVRTALTSSSYQNINNSDLLELCTTPSISSENTEDVQTALSGRSAASKSSFKARRVSVSVEVKSHTIQDIPVDPDAKQEQNLEYTVTPKKLQRSAAQRLLDSQAMNPPLSYGGVGQPAKIVVTSAAIEEVSRAQALLPAAGQPIRGKSQAPTILGNPTTPTRPPRRRQAVHFSISPFHSGEEDNSQSDLNKDGQTALPNKVDDLPKDAPHHSGDLEAADSSPNQNWWQQSHMG</sequence>
<accession>A0A016VPL8</accession>